<proteinExistence type="predicted"/>
<gene>
    <name evidence="1" type="ORF">NF27_IC00080</name>
</gene>
<keyword evidence="2" id="KW-1185">Reference proteome</keyword>
<dbReference type="EMBL" id="JSWE01000196">
    <property type="protein sequence ID" value="KIE04390.1"/>
    <property type="molecule type" value="Genomic_DNA"/>
</dbReference>
<accession>A0A0C1QWJ9</accession>
<evidence type="ECO:0000313" key="2">
    <source>
        <dbReference type="Proteomes" id="UP000031258"/>
    </source>
</evidence>
<comment type="caution">
    <text evidence="1">The sequence shown here is derived from an EMBL/GenBank/DDBJ whole genome shotgun (WGS) entry which is preliminary data.</text>
</comment>
<sequence length="198" mass="22299">MNIILASNVAYYAPNIDRFMHTLLSKKNSDGILVSIHESSTSIPNFLREKYGAGVDTKTAYKIKACLDKMQVKYCEFIIPSKITLSENYHNMALQLLKSTQSIVSNQDIPVLNADHQQFKMLLEFVVQASLESLKHQGSLNNYINDILNIAKKNKGSIPIKSSVVLVVPEDVHNKIYSIVDKKGFSKSDDISYSHFML</sequence>
<reference evidence="1 2" key="1">
    <citation type="submission" date="2014-11" db="EMBL/GenBank/DDBJ databases">
        <title>A Rickettsiales Symbiont of Amoebae With Ancient Features.</title>
        <authorList>
            <person name="Schulz F."/>
            <person name="Martijn J."/>
            <person name="Wascher F."/>
            <person name="Kostanjsek R."/>
            <person name="Ettema T.J."/>
            <person name="Horn M."/>
        </authorList>
    </citation>
    <scope>NUCLEOTIDE SEQUENCE [LARGE SCALE GENOMIC DNA]</scope>
    <source>
        <strain evidence="1 2">UWC36</strain>
    </source>
</reference>
<name>A0A0C1QWJ9_9RICK</name>
<dbReference type="AlphaFoldDB" id="A0A0C1QWJ9"/>
<protein>
    <submittedName>
        <fullName evidence="1">Uncharacterized protein</fullName>
    </submittedName>
</protein>
<evidence type="ECO:0000313" key="1">
    <source>
        <dbReference type="EMBL" id="KIE04390.1"/>
    </source>
</evidence>
<organism evidence="1 2">
    <name type="scientific">Candidatus Jidaibacter acanthamoebae</name>
    <dbReference type="NCBI Taxonomy" id="86105"/>
    <lineage>
        <taxon>Bacteria</taxon>
        <taxon>Pseudomonadati</taxon>
        <taxon>Pseudomonadota</taxon>
        <taxon>Alphaproteobacteria</taxon>
        <taxon>Rickettsiales</taxon>
        <taxon>Candidatus Midichloriaceae</taxon>
        <taxon>Candidatus Jidaibacter</taxon>
    </lineage>
</organism>
<dbReference type="Gene3D" id="3.40.50.150">
    <property type="entry name" value="Vaccinia Virus protein VP39"/>
    <property type="match status" value="1"/>
</dbReference>
<dbReference type="Proteomes" id="UP000031258">
    <property type="component" value="Unassembled WGS sequence"/>
</dbReference>
<dbReference type="InterPro" id="IPR029063">
    <property type="entry name" value="SAM-dependent_MTases_sf"/>
</dbReference>